<dbReference type="NCBIfam" id="TIGR01499">
    <property type="entry name" value="folC"/>
    <property type="match status" value="1"/>
</dbReference>
<dbReference type="SUPFAM" id="SSF53244">
    <property type="entry name" value="MurD-like peptide ligases, peptide-binding domain"/>
    <property type="match status" value="1"/>
</dbReference>
<evidence type="ECO:0000256" key="9">
    <source>
        <dbReference type="ARBA" id="ARBA00047493"/>
    </source>
</evidence>
<dbReference type="Gene3D" id="3.90.190.20">
    <property type="entry name" value="Mur ligase, C-terminal domain"/>
    <property type="match status" value="1"/>
</dbReference>
<evidence type="ECO:0000313" key="13">
    <source>
        <dbReference type="EMBL" id="RNM31498.1"/>
    </source>
</evidence>
<keyword evidence="5 10" id="KW-0547">Nucleotide-binding</keyword>
<feature type="domain" description="Mur ligase central" evidence="12">
    <location>
        <begin position="52"/>
        <end position="262"/>
    </location>
</feature>
<comment type="catalytic activity">
    <reaction evidence="9">
        <text>(6S)-5,6,7,8-tetrahydrofolyl-(gamma-L-Glu)(n) + L-glutamate + ATP = (6S)-5,6,7,8-tetrahydrofolyl-(gamma-L-Glu)(n+1) + ADP + phosphate + H(+)</text>
        <dbReference type="Rhea" id="RHEA:10580"/>
        <dbReference type="Rhea" id="RHEA-COMP:14738"/>
        <dbReference type="Rhea" id="RHEA-COMP:14740"/>
        <dbReference type="ChEBI" id="CHEBI:15378"/>
        <dbReference type="ChEBI" id="CHEBI:29985"/>
        <dbReference type="ChEBI" id="CHEBI:30616"/>
        <dbReference type="ChEBI" id="CHEBI:43474"/>
        <dbReference type="ChEBI" id="CHEBI:141005"/>
        <dbReference type="ChEBI" id="CHEBI:456216"/>
        <dbReference type="EC" id="6.3.2.17"/>
    </reaction>
</comment>
<comment type="caution">
    <text evidence="13">The sequence shown here is derived from an EMBL/GenBank/DDBJ whole genome shotgun (WGS) entry which is preliminary data.</text>
</comment>
<dbReference type="PIRSF" id="PIRSF001563">
    <property type="entry name" value="Folylpolyglu_synth"/>
    <property type="match status" value="1"/>
</dbReference>
<evidence type="ECO:0000256" key="3">
    <source>
        <dbReference type="ARBA" id="ARBA00022598"/>
    </source>
</evidence>
<evidence type="ECO:0000256" key="1">
    <source>
        <dbReference type="ARBA" id="ARBA00008276"/>
    </source>
</evidence>
<dbReference type="GO" id="GO:0004326">
    <property type="term" value="F:tetrahydrofolylpolyglutamate synthase activity"/>
    <property type="evidence" value="ECO:0007669"/>
    <property type="project" value="UniProtKB-EC"/>
</dbReference>
<evidence type="ECO:0000256" key="5">
    <source>
        <dbReference type="ARBA" id="ARBA00022741"/>
    </source>
</evidence>
<gene>
    <name evidence="13" type="ORF">EDX97_02780</name>
</gene>
<dbReference type="Pfam" id="PF02875">
    <property type="entry name" value="Mur_ligase_C"/>
    <property type="match status" value="1"/>
</dbReference>
<evidence type="ECO:0000256" key="6">
    <source>
        <dbReference type="ARBA" id="ARBA00022840"/>
    </source>
</evidence>
<dbReference type="GO" id="GO:0008841">
    <property type="term" value="F:dihydrofolate synthase activity"/>
    <property type="evidence" value="ECO:0007669"/>
    <property type="project" value="TreeGrafter"/>
</dbReference>
<dbReference type="GO" id="GO:0005524">
    <property type="term" value="F:ATP binding"/>
    <property type="evidence" value="ECO:0007669"/>
    <property type="project" value="UniProtKB-KW"/>
</dbReference>
<dbReference type="PROSITE" id="PS01012">
    <property type="entry name" value="FOLYLPOLYGLU_SYNT_2"/>
    <property type="match status" value="1"/>
</dbReference>
<dbReference type="PANTHER" id="PTHR11136:SF0">
    <property type="entry name" value="DIHYDROFOLATE SYNTHETASE-RELATED"/>
    <property type="match status" value="1"/>
</dbReference>
<dbReference type="InterPro" id="IPR013221">
    <property type="entry name" value="Mur_ligase_cen"/>
</dbReference>
<comment type="similarity">
    <text evidence="1 10">Belongs to the folylpolyglutamate synthase family.</text>
</comment>
<dbReference type="GO" id="GO:0046872">
    <property type="term" value="F:metal ion binding"/>
    <property type="evidence" value="ECO:0007669"/>
    <property type="project" value="UniProtKB-KW"/>
</dbReference>
<reference evidence="13 14" key="1">
    <citation type="submission" date="2018-11" db="EMBL/GenBank/DDBJ databases">
        <title>Clostridium sp. nov., a member of the family Erysipelotrichaceae isolated from pig faeces.</title>
        <authorList>
            <person name="Chang Y.-H."/>
        </authorList>
    </citation>
    <scope>NUCLEOTIDE SEQUENCE [LARGE SCALE GENOMIC DNA]</scope>
    <source>
        <strain evidence="13 14">YH-panp20</strain>
    </source>
</reference>
<dbReference type="InterPro" id="IPR001645">
    <property type="entry name" value="Folylpolyglutamate_synth"/>
</dbReference>
<feature type="domain" description="Mur ligase C-terminal" evidence="11">
    <location>
        <begin position="291"/>
        <end position="405"/>
    </location>
</feature>
<dbReference type="Pfam" id="PF08245">
    <property type="entry name" value="Mur_ligase_M"/>
    <property type="match status" value="1"/>
</dbReference>
<evidence type="ECO:0000256" key="4">
    <source>
        <dbReference type="ARBA" id="ARBA00022723"/>
    </source>
</evidence>
<organism evidence="13 14">
    <name type="scientific">Absicoccus porci</name>
    <dbReference type="NCBI Taxonomy" id="2486576"/>
    <lineage>
        <taxon>Bacteria</taxon>
        <taxon>Bacillati</taxon>
        <taxon>Bacillota</taxon>
        <taxon>Erysipelotrichia</taxon>
        <taxon>Erysipelotrichales</taxon>
        <taxon>Erysipelotrichaceae</taxon>
        <taxon>Absicoccus</taxon>
    </lineage>
</organism>
<dbReference type="Gene3D" id="3.40.1190.10">
    <property type="entry name" value="Mur-like, catalytic domain"/>
    <property type="match status" value="1"/>
</dbReference>
<dbReference type="EC" id="6.3.2.17" evidence="2"/>
<evidence type="ECO:0000256" key="7">
    <source>
        <dbReference type="ARBA" id="ARBA00022842"/>
    </source>
</evidence>
<dbReference type="PANTHER" id="PTHR11136">
    <property type="entry name" value="FOLYLPOLYGLUTAMATE SYNTHASE-RELATED"/>
    <property type="match status" value="1"/>
</dbReference>
<keyword evidence="14" id="KW-1185">Reference proteome</keyword>
<dbReference type="InterPro" id="IPR018109">
    <property type="entry name" value="Folylpolyglutamate_synth_CS"/>
</dbReference>
<keyword evidence="7" id="KW-0460">Magnesium</keyword>
<keyword evidence="4" id="KW-0479">Metal-binding</keyword>
<evidence type="ECO:0000259" key="12">
    <source>
        <dbReference type="Pfam" id="PF08245"/>
    </source>
</evidence>
<protein>
    <recommendedName>
        <fullName evidence="2">tetrahydrofolate synthase</fullName>
        <ecNumber evidence="2">6.3.2.17</ecNumber>
    </recommendedName>
    <alternativeName>
        <fullName evidence="8">Tetrahydrofolylpolyglutamate synthase</fullName>
    </alternativeName>
</protein>
<evidence type="ECO:0000256" key="8">
    <source>
        <dbReference type="ARBA" id="ARBA00030592"/>
    </source>
</evidence>
<dbReference type="Proteomes" id="UP000276568">
    <property type="component" value="Unassembled WGS sequence"/>
</dbReference>
<name>A0A3N0I3J9_9FIRM</name>
<dbReference type="EMBL" id="RJQC01000001">
    <property type="protein sequence ID" value="RNM31498.1"/>
    <property type="molecule type" value="Genomic_DNA"/>
</dbReference>
<dbReference type="GO" id="GO:0005829">
    <property type="term" value="C:cytosol"/>
    <property type="evidence" value="ECO:0007669"/>
    <property type="project" value="TreeGrafter"/>
</dbReference>
<dbReference type="InterPro" id="IPR004101">
    <property type="entry name" value="Mur_ligase_C"/>
</dbReference>
<dbReference type="InterPro" id="IPR036615">
    <property type="entry name" value="Mur_ligase_C_dom_sf"/>
</dbReference>
<dbReference type="SUPFAM" id="SSF53623">
    <property type="entry name" value="MurD-like peptide ligases, catalytic domain"/>
    <property type="match status" value="1"/>
</dbReference>
<keyword evidence="6 10" id="KW-0067">ATP-binding</keyword>
<keyword evidence="3 10" id="KW-0436">Ligase</keyword>
<evidence type="ECO:0000313" key="14">
    <source>
        <dbReference type="Proteomes" id="UP000276568"/>
    </source>
</evidence>
<sequence length="424" mass="47597">MNYQETIDWLTHFPIFQPKNVINGKARMDLITIRALLSYLGNPQDACSFIHIAGTNGKGSTAAYLYSILTQTPMHIGFFTSPYLFDWQEQIQVDNQWIDDSSLAVLASLVRDTAQTYHLHPSIYEVTCAIAFLYFQQKKCNLVILEVGLGGDQDATNVVSHTICALITAIGLDHTELLGNTLSEIASHKSGIIKPDCDVIVYPQTKEVIDVIAAKCHQMQARMHIVPQIQADTQDLSGQTFKGYRTHLLGTYQVQNAMMAIQTCHLLQKKGYPLSQSDIHYGIEKTTWPCRFEIIQKDPIRIVDGSHNIQGVRTLKESLETYFKDQKIIFVMGVLQDKAYEEMIDILGPLSAGFFTITPPNPRALDAYELATRIQSKGYKAVSSSMAQVIDQMHSIDSIVCFFGSLYYVGQIRKKILDENKGSQ</sequence>
<dbReference type="AlphaFoldDB" id="A0A3N0I3J9"/>
<dbReference type="OrthoDB" id="9809356at2"/>
<evidence type="ECO:0000256" key="10">
    <source>
        <dbReference type="PIRNR" id="PIRNR001563"/>
    </source>
</evidence>
<dbReference type="InterPro" id="IPR036565">
    <property type="entry name" value="Mur-like_cat_sf"/>
</dbReference>
<evidence type="ECO:0000256" key="2">
    <source>
        <dbReference type="ARBA" id="ARBA00013025"/>
    </source>
</evidence>
<dbReference type="RefSeq" id="WP_128519660.1">
    <property type="nucleotide sequence ID" value="NZ_JALFCT010000004.1"/>
</dbReference>
<proteinExistence type="inferred from homology"/>
<accession>A0A3N0I3J9</accession>
<evidence type="ECO:0000259" key="11">
    <source>
        <dbReference type="Pfam" id="PF02875"/>
    </source>
</evidence>